<organism evidence="1 2">
    <name type="scientific">Corchorus olitorius</name>
    <dbReference type="NCBI Taxonomy" id="93759"/>
    <lineage>
        <taxon>Eukaryota</taxon>
        <taxon>Viridiplantae</taxon>
        <taxon>Streptophyta</taxon>
        <taxon>Embryophyta</taxon>
        <taxon>Tracheophyta</taxon>
        <taxon>Spermatophyta</taxon>
        <taxon>Magnoliopsida</taxon>
        <taxon>eudicotyledons</taxon>
        <taxon>Gunneridae</taxon>
        <taxon>Pentapetalae</taxon>
        <taxon>rosids</taxon>
        <taxon>malvids</taxon>
        <taxon>Malvales</taxon>
        <taxon>Malvaceae</taxon>
        <taxon>Grewioideae</taxon>
        <taxon>Apeibeae</taxon>
        <taxon>Corchorus</taxon>
    </lineage>
</organism>
<sequence>MEREELGRESGQLLFVKNGIRREKPELAEASNELVCWIRIRIPCANNTSLSLEGTKGEEKPTSRRHVIKLRVQNRPNFASDLYL</sequence>
<accession>A0A1R3G9D7</accession>
<protein>
    <submittedName>
        <fullName evidence="1">Uncharacterized protein</fullName>
    </submittedName>
</protein>
<evidence type="ECO:0000313" key="1">
    <source>
        <dbReference type="EMBL" id="OMO54630.1"/>
    </source>
</evidence>
<dbReference type="EMBL" id="AWUE01023193">
    <property type="protein sequence ID" value="OMO54630.1"/>
    <property type="molecule type" value="Genomic_DNA"/>
</dbReference>
<name>A0A1R3G9D7_9ROSI</name>
<proteinExistence type="predicted"/>
<reference evidence="2" key="1">
    <citation type="submission" date="2013-09" db="EMBL/GenBank/DDBJ databases">
        <title>Corchorus olitorius genome sequencing.</title>
        <authorList>
            <person name="Alam M."/>
            <person name="Haque M.S."/>
            <person name="Islam M.S."/>
            <person name="Emdad E.M."/>
            <person name="Islam M.M."/>
            <person name="Ahmed B."/>
            <person name="Halim A."/>
            <person name="Hossen Q.M.M."/>
            <person name="Hossain M.Z."/>
            <person name="Ahmed R."/>
            <person name="Khan M.M."/>
            <person name="Islam R."/>
            <person name="Rashid M.M."/>
            <person name="Khan S.A."/>
            <person name="Rahman M.S."/>
            <person name="Alam M."/>
            <person name="Yahiya A.S."/>
            <person name="Khan M.S."/>
            <person name="Azam M.S."/>
            <person name="Haque T."/>
            <person name="Lashkar M.Z.H."/>
            <person name="Akhand A.I."/>
            <person name="Morshed G."/>
            <person name="Roy S."/>
            <person name="Uddin K.S."/>
            <person name="Rabeya T."/>
            <person name="Hossain A.S."/>
            <person name="Chowdhury A."/>
            <person name="Snigdha A.R."/>
            <person name="Mortoza M.S."/>
            <person name="Matin S.A."/>
            <person name="Hoque S.M.E."/>
            <person name="Islam M.K."/>
            <person name="Roy D.K."/>
            <person name="Haider R."/>
            <person name="Moosa M.M."/>
            <person name="Elias S.M."/>
            <person name="Hasan A.M."/>
            <person name="Jahan S."/>
            <person name="Shafiuddin M."/>
            <person name="Mahmood N."/>
            <person name="Shommy N.S."/>
        </authorList>
    </citation>
    <scope>NUCLEOTIDE SEQUENCE [LARGE SCALE GENOMIC DNA]</scope>
    <source>
        <strain evidence="2">cv. O-4</strain>
    </source>
</reference>
<comment type="caution">
    <text evidence="1">The sequence shown here is derived from an EMBL/GenBank/DDBJ whole genome shotgun (WGS) entry which is preliminary data.</text>
</comment>
<evidence type="ECO:0000313" key="2">
    <source>
        <dbReference type="Proteomes" id="UP000187203"/>
    </source>
</evidence>
<dbReference type="AlphaFoldDB" id="A0A1R3G9D7"/>
<gene>
    <name evidence="1" type="ORF">COLO4_36371</name>
</gene>
<keyword evidence="2" id="KW-1185">Reference proteome</keyword>
<dbReference type="Proteomes" id="UP000187203">
    <property type="component" value="Unassembled WGS sequence"/>
</dbReference>